<accession>A0AAN4Q5S9</accession>
<protein>
    <submittedName>
        <fullName evidence="1">Uncharacterized protein</fullName>
    </submittedName>
</protein>
<reference evidence="1 2" key="1">
    <citation type="submission" date="2018-04" db="EMBL/GenBank/DDBJ databases">
        <title>Draft genome sequence of Pseudomonas syringae pv. actinidiae biovar 3 strains isolated from kiwifruit in Kagawa prefecture.</title>
        <authorList>
            <person name="Tabuchi M."/>
            <person name="Saito M."/>
            <person name="Fujiwara S."/>
            <person name="Sasa N."/>
            <person name="Akimitsu K."/>
            <person name="Gomi K."/>
            <person name="Konishi-Sugita S."/>
            <person name="Hamano K."/>
            <person name="Kataoka I."/>
        </authorList>
    </citation>
    <scope>NUCLEOTIDE SEQUENCE [LARGE SCALE GENOMIC DNA]</scope>
    <source>
        <strain evidence="1 2">MAFF212211</strain>
    </source>
</reference>
<evidence type="ECO:0000313" key="1">
    <source>
        <dbReference type="EMBL" id="GBH17832.1"/>
    </source>
</evidence>
<dbReference type="EMBL" id="BGKA01000123">
    <property type="protein sequence ID" value="GBH17832.1"/>
    <property type="molecule type" value="Genomic_DNA"/>
</dbReference>
<organism evidence="1 2">
    <name type="scientific">Pseudomonas syringae pv. actinidiae</name>
    <dbReference type="NCBI Taxonomy" id="103796"/>
    <lineage>
        <taxon>Bacteria</taxon>
        <taxon>Pseudomonadati</taxon>
        <taxon>Pseudomonadota</taxon>
        <taxon>Gammaproteobacteria</taxon>
        <taxon>Pseudomonadales</taxon>
        <taxon>Pseudomonadaceae</taxon>
        <taxon>Pseudomonas</taxon>
        <taxon>Pseudomonas syringae</taxon>
    </lineage>
</organism>
<dbReference type="AlphaFoldDB" id="A0AAN4Q5S9"/>
<comment type="caution">
    <text evidence="1">The sequence shown here is derived from an EMBL/GenBank/DDBJ whole genome shotgun (WGS) entry which is preliminary data.</text>
</comment>
<sequence>MKTRLSEVKTDARACSGCSTCKIARFGTDCHQPLSGYTPDH</sequence>
<name>A0AAN4Q5S9_PSESF</name>
<proteinExistence type="predicted"/>
<gene>
    <name evidence="1" type="ORF">KPSA3_03807</name>
</gene>
<evidence type="ECO:0000313" key="2">
    <source>
        <dbReference type="Proteomes" id="UP000248291"/>
    </source>
</evidence>
<dbReference type="Proteomes" id="UP000248291">
    <property type="component" value="Unassembled WGS sequence"/>
</dbReference>